<reference evidence="5 6" key="1">
    <citation type="submission" date="2018-04" db="EMBL/GenBank/DDBJ databases">
        <title>Novel Campyloabacter and Helicobacter Species and Strains.</title>
        <authorList>
            <person name="Mannion A.J."/>
            <person name="Shen Z."/>
            <person name="Fox J.G."/>
        </authorList>
    </citation>
    <scope>NUCLEOTIDE SEQUENCE [LARGE SCALE GENOMIC DNA]</scope>
    <source>
        <strain evidence="5 6">MIT 04-9366</strain>
    </source>
</reference>
<dbReference type="InterPro" id="IPR027417">
    <property type="entry name" value="P-loop_NTPase"/>
</dbReference>
<keyword evidence="2" id="KW-0547">Nucleotide-binding</keyword>
<name>A0A3D8J2Y1_9HELI</name>
<dbReference type="SMART" id="SM00382">
    <property type="entry name" value="AAA"/>
    <property type="match status" value="1"/>
</dbReference>
<gene>
    <name evidence="5" type="ORF">CQA58_01820</name>
</gene>
<dbReference type="InterPro" id="IPR003959">
    <property type="entry name" value="ATPase_AAA_core"/>
</dbReference>
<dbReference type="AlphaFoldDB" id="A0A3D8J2Y1"/>
<dbReference type="GO" id="GO:0016887">
    <property type="term" value="F:ATP hydrolysis activity"/>
    <property type="evidence" value="ECO:0007669"/>
    <property type="project" value="InterPro"/>
</dbReference>
<accession>A0A3D8J2Y1</accession>
<protein>
    <submittedName>
        <fullName evidence="5">AAA family ATPase</fullName>
    </submittedName>
</protein>
<proteinExistence type="inferred from homology"/>
<organism evidence="5 6">
    <name type="scientific">Helicobacter brantae</name>
    <dbReference type="NCBI Taxonomy" id="375927"/>
    <lineage>
        <taxon>Bacteria</taxon>
        <taxon>Pseudomonadati</taxon>
        <taxon>Campylobacterota</taxon>
        <taxon>Epsilonproteobacteria</taxon>
        <taxon>Campylobacterales</taxon>
        <taxon>Helicobacteraceae</taxon>
        <taxon>Helicobacter</taxon>
    </lineage>
</organism>
<dbReference type="PANTHER" id="PTHR23073">
    <property type="entry name" value="26S PROTEASOME REGULATORY SUBUNIT"/>
    <property type="match status" value="1"/>
</dbReference>
<keyword evidence="6" id="KW-1185">Reference proteome</keyword>
<dbReference type="InterPro" id="IPR003593">
    <property type="entry name" value="AAA+_ATPase"/>
</dbReference>
<evidence type="ECO:0000313" key="5">
    <source>
        <dbReference type="EMBL" id="RDU71877.1"/>
    </source>
</evidence>
<dbReference type="EMBL" id="NXLV01000002">
    <property type="protein sequence ID" value="RDU71877.1"/>
    <property type="molecule type" value="Genomic_DNA"/>
</dbReference>
<keyword evidence="3" id="KW-0067">ATP-binding</keyword>
<dbReference type="Pfam" id="PF00004">
    <property type="entry name" value="AAA"/>
    <property type="match status" value="1"/>
</dbReference>
<dbReference type="Gene3D" id="3.40.50.300">
    <property type="entry name" value="P-loop containing nucleotide triphosphate hydrolases"/>
    <property type="match status" value="1"/>
</dbReference>
<evidence type="ECO:0000256" key="2">
    <source>
        <dbReference type="ARBA" id="ARBA00022741"/>
    </source>
</evidence>
<evidence type="ECO:0000259" key="4">
    <source>
        <dbReference type="SMART" id="SM00382"/>
    </source>
</evidence>
<dbReference type="GO" id="GO:0005524">
    <property type="term" value="F:ATP binding"/>
    <property type="evidence" value="ECO:0007669"/>
    <property type="project" value="UniProtKB-KW"/>
</dbReference>
<comment type="caution">
    <text evidence="5">The sequence shown here is derived from an EMBL/GenBank/DDBJ whole genome shotgun (WGS) entry which is preliminary data.</text>
</comment>
<evidence type="ECO:0000256" key="1">
    <source>
        <dbReference type="ARBA" id="ARBA00006914"/>
    </source>
</evidence>
<dbReference type="Proteomes" id="UP000257045">
    <property type="component" value="Unassembled WGS sequence"/>
</dbReference>
<dbReference type="CDD" id="cd19481">
    <property type="entry name" value="RecA-like_protease"/>
    <property type="match status" value="1"/>
</dbReference>
<evidence type="ECO:0000256" key="3">
    <source>
        <dbReference type="ARBA" id="ARBA00022840"/>
    </source>
</evidence>
<dbReference type="OrthoDB" id="9802352at2"/>
<evidence type="ECO:0000313" key="6">
    <source>
        <dbReference type="Proteomes" id="UP000257045"/>
    </source>
</evidence>
<feature type="domain" description="AAA+ ATPase" evidence="4">
    <location>
        <begin position="187"/>
        <end position="333"/>
    </location>
</feature>
<comment type="similarity">
    <text evidence="1">Belongs to the AAA ATPase family.</text>
</comment>
<dbReference type="SUPFAM" id="SSF52540">
    <property type="entry name" value="P-loop containing nucleoside triphosphate hydrolases"/>
    <property type="match status" value="1"/>
</dbReference>
<dbReference type="InterPro" id="IPR050221">
    <property type="entry name" value="26S_Proteasome_ATPase"/>
</dbReference>
<sequence>MIKTEIIDKSQELTKDSKQELEHFAQSVVEIIGRQDYGLKRFESICFFIEVVESGKNELNIECETELSHEEKIGFSLMCSRIQFLIEKTKGDFKNNLDFYITTNEKDAEKVRKVLNGEAKIQSITQNNKNGKNIEPLLLEAKNPRFKMEQIELDKKAEKALKEAIILIQKRGIIYDDWGFREIDEIPKTIINFYGKPGTGKTMSAHIIASELGKKIISANYSDIESKYVGDAPKNLVKAFDLAEKQDAILFFDEADSFLSKRITNVAQSADQAANSLRSELLKLLEERPIIVIFATNLQENYDKAFHSRILRSIEFKLPKKNLRKRIILRLIPKKLYEKGMVEFDDEQLNALSSLTKGYGGREIKNAVLRALNMAVMDEVLPSFEIFKEAFKKAKKDFDKNHKEVKRKDTLGKKIGKNLKSKNYKKVRRK</sequence>